<feature type="transmembrane region" description="Helical" evidence="7">
    <location>
        <begin position="195"/>
        <end position="218"/>
    </location>
</feature>
<evidence type="ECO:0000256" key="5">
    <source>
        <dbReference type="ARBA" id="ARBA00022989"/>
    </source>
</evidence>
<keyword evidence="3" id="KW-1003">Cell membrane</keyword>
<evidence type="ECO:0000256" key="6">
    <source>
        <dbReference type="ARBA" id="ARBA00023136"/>
    </source>
</evidence>
<dbReference type="PANTHER" id="PTHR40043:SF1">
    <property type="entry name" value="UPF0719 INNER MEMBRANE PROTEIN YJFL"/>
    <property type="match status" value="1"/>
</dbReference>
<dbReference type="PANTHER" id="PTHR40043">
    <property type="entry name" value="UPF0719 INNER MEMBRANE PROTEIN YJFL"/>
    <property type="match status" value="1"/>
</dbReference>
<comment type="subcellular location">
    <subcellularLocation>
        <location evidence="1">Cell membrane</location>
        <topology evidence="1">Multi-pass membrane protein</topology>
    </subcellularLocation>
</comment>
<comment type="similarity">
    <text evidence="2">Belongs to the UPF0719 family.</text>
</comment>
<feature type="transmembrane region" description="Helical" evidence="7">
    <location>
        <begin position="224"/>
        <end position="249"/>
    </location>
</feature>
<dbReference type="RefSeq" id="WP_150900729.1">
    <property type="nucleotide sequence ID" value="NZ_CANMHX010000004.1"/>
</dbReference>
<feature type="transmembrane region" description="Helical" evidence="7">
    <location>
        <begin position="270"/>
        <end position="290"/>
    </location>
</feature>
<comment type="caution">
    <text evidence="8">The sequence shown here is derived from an EMBL/GenBank/DDBJ whole genome shotgun (WGS) entry which is preliminary data.</text>
</comment>
<evidence type="ECO:0000256" key="7">
    <source>
        <dbReference type="SAM" id="Phobius"/>
    </source>
</evidence>
<dbReference type="AlphaFoldDB" id="A0A7J5AAR0"/>
<evidence type="ECO:0000256" key="2">
    <source>
        <dbReference type="ARBA" id="ARBA00005779"/>
    </source>
</evidence>
<keyword evidence="9" id="KW-1185">Reference proteome</keyword>
<dbReference type="EMBL" id="WAAU01000028">
    <property type="protein sequence ID" value="KAB1154646.1"/>
    <property type="molecule type" value="Genomic_DNA"/>
</dbReference>
<evidence type="ECO:0000256" key="3">
    <source>
        <dbReference type="ARBA" id="ARBA00022475"/>
    </source>
</evidence>
<feature type="transmembrane region" description="Helical" evidence="7">
    <location>
        <begin position="55"/>
        <end position="76"/>
    </location>
</feature>
<feature type="transmembrane region" description="Helical" evidence="7">
    <location>
        <begin position="161"/>
        <end position="183"/>
    </location>
</feature>
<reference evidence="8 9" key="1">
    <citation type="submission" date="2019-09" db="EMBL/GenBank/DDBJ databases">
        <authorList>
            <person name="Cao W.R."/>
        </authorList>
    </citation>
    <scope>NUCLEOTIDE SEQUENCE [LARGE SCALE GENOMIC DNA]</scope>
    <source>
        <strain evidence="9">a4</strain>
    </source>
</reference>
<feature type="transmembrane region" description="Helical" evidence="7">
    <location>
        <begin position="88"/>
        <end position="110"/>
    </location>
</feature>
<feature type="transmembrane region" description="Helical" evidence="7">
    <location>
        <begin position="16"/>
        <end position="34"/>
    </location>
</feature>
<dbReference type="GO" id="GO:0005886">
    <property type="term" value="C:plasma membrane"/>
    <property type="evidence" value="ECO:0007669"/>
    <property type="project" value="UniProtKB-SubCell"/>
</dbReference>
<sequence length="292" mass="32293">MENLTEYIDIISLGHSLGYVLSAFIIFYLGKLIYSLINKKINIAHELVEKDNFAFILSYTGYFVGLVIILGGAIIGESVDFYTDLFHIGTYSLIGIVLLHISILISNKLILPKFDIKKEIVEDKNEGTGVIEACIYIANALILHGALIGESESFQEGILTFISYWVIGNIMLIIASKIFTLWIRFDVHDHIEKDNVAVGISFGGAILAIGIVIMNALLDPFIDWTTTLIDVSLQTVLGIILLPIMRFLTDKILLPGRTLTDEIINQEKPNIGAGLLEAFAYVGSAILITWSI</sequence>
<evidence type="ECO:0000256" key="4">
    <source>
        <dbReference type="ARBA" id="ARBA00022692"/>
    </source>
</evidence>
<keyword evidence="4 7" id="KW-0812">Transmembrane</keyword>
<keyword evidence="6 7" id="KW-0472">Membrane</keyword>
<protein>
    <submittedName>
        <fullName evidence="8">DUF350 domain-containing protein</fullName>
    </submittedName>
</protein>
<gene>
    <name evidence="8" type="ORF">F7018_14050</name>
</gene>
<organism evidence="8 9">
    <name type="scientific">Tenacibaculum aiptasiae</name>
    <dbReference type="NCBI Taxonomy" id="426481"/>
    <lineage>
        <taxon>Bacteria</taxon>
        <taxon>Pseudomonadati</taxon>
        <taxon>Bacteroidota</taxon>
        <taxon>Flavobacteriia</taxon>
        <taxon>Flavobacteriales</taxon>
        <taxon>Flavobacteriaceae</taxon>
        <taxon>Tenacibaculum</taxon>
    </lineage>
</organism>
<evidence type="ECO:0000313" key="9">
    <source>
        <dbReference type="Proteomes" id="UP000467305"/>
    </source>
</evidence>
<dbReference type="Proteomes" id="UP000467305">
    <property type="component" value="Unassembled WGS sequence"/>
</dbReference>
<proteinExistence type="inferred from homology"/>
<dbReference type="OrthoDB" id="5416313at2"/>
<feature type="transmembrane region" description="Helical" evidence="7">
    <location>
        <begin position="130"/>
        <end position="149"/>
    </location>
</feature>
<evidence type="ECO:0000256" key="1">
    <source>
        <dbReference type="ARBA" id="ARBA00004651"/>
    </source>
</evidence>
<evidence type="ECO:0000313" key="8">
    <source>
        <dbReference type="EMBL" id="KAB1154646.1"/>
    </source>
</evidence>
<keyword evidence="5 7" id="KW-1133">Transmembrane helix</keyword>
<accession>A0A7J5AAR0</accession>
<dbReference type="Pfam" id="PF03994">
    <property type="entry name" value="DUF350"/>
    <property type="match status" value="2"/>
</dbReference>
<name>A0A7J5AAR0_9FLAO</name>
<dbReference type="InterPro" id="IPR007140">
    <property type="entry name" value="DUF350"/>
</dbReference>